<dbReference type="InterPro" id="IPR005475">
    <property type="entry name" value="Transketolase-like_Pyr-bd"/>
</dbReference>
<comment type="pathway">
    <text evidence="3">Metabolic intermediate biosynthesis; 1-deoxy-D-xylulose 5-phosphate biosynthesis; 1-deoxy-D-xylulose 5-phosphate from D-glyceraldehyde 3-phosphate and pyruvate: step 1/1.</text>
</comment>
<dbReference type="EC" id="2.2.1.7" evidence="6"/>
<evidence type="ECO:0000256" key="4">
    <source>
        <dbReference type="ARBA" id="ARBA00011081"/>
    </source>
</evidence>
<name>A0A7W8EY64_STRST</name>
<keyword evidence="10" id="KW-0784">Thiamine biosynthesis</keyword>
<evidence type="ECO:0000256" key="3">
    <source>
        <dbReference type="ARBA" id="ARBA00004980"/>
    </source>
</evidence>
<evidence type="ECO:0000256" key="11">
    <source>
        <dbReference type="ARBA" id="ARBA00023052"/>
    </source>
</evidence>
<keyword evidence="11" id="KW-0786">Thiamine pyrophosphate</keyword>
<dbReference type="EMBL" id="JACHJD010000039">
    <property type="protein sequence ID" value="MBB5109797.1"/>
    <property type="molecule type" value="Genomic_DNA"/>
</dbReference>
<dbReference type="SUPFAM" id="SSF52518">
    <property type="entry name" value="Thiamin diphosphate-binding fold (THDP-binding)"/>
    <property type="match status" value="2"/>
</dbReference>
<dbReference type="GO" id="GO:0009228">
    <property type="term" value="P:thiamine biosynthetic process"/>
    <property type="evidence" value="ECO:0007669"/>
    <property type="project" value="UniProtKB-KW"/>
</dbReference>
<evidence type="ECO:0000256" key="8">
    <source>
        <dbReference type="ARBA" id="ARBA00022723"/>
    </source>
</evidence>
<keyword evidence="9" id="KW-0460">Magnesium</keyword>
<evidence type="ECO:0000256" key="2">
    <source>
        <dbReference type="ARBA" id="ARBA00001964"/>
    </source>
</evidence>
<keyword evidence="8" id="KW-0479">Metal-binding</keyword>
<comment type="cofactor">
    <cofactor evidence="1">
        <name>Mg(2+)</name>
        <dbReference type="ChEBI" id="CHEBI:18420"/>
    </cofactor>
</comment>
<evidence type="ECO:0000256" key="1">
    <source>
        <dbReference type="ARBA" id="ARBA00001946"/>
    </source>
</evidence>
<dbReference type="GO" id="GO:0019288">
    <property type="term" value="P:isopentenyl diphosphate biosynthetic process, methylerythritol 4-phosphate pathway"/>
    <property type="evidence" value="ECO:0007669"/>
    <property type="project" value="TreeGrafter"/>
</dbReference>
<dbReference type="Proteomes" id="UP000549009">
    <property type="component" value="Unassembled WGS sequence"/>
</dbReference>
<dbReference type="CDD" id="cd07033">
    <property type="entry name" value="TPP_PYR_DXS_TK_like"/>
    <property type="match status" value="1"/>
</dbReference>
<dbReference type="Pfam" id="PF13292">
    <property type="entry name" value="DXP_synthase_N"/>
    <property type="match status" value="1"/>
</dbReference>
<feature type="compositionally biased region" description="Basic residues" evidence="13">
    <location>
        <begin position="410"/>
        <end position="424"/>
    </location>
</feature>
<comment type="similarity">
    <text evidence="4">Belongs to the transketolase family. DXPS subfamily.</text>
</comment>
<dbReference type="InterPro" id="IPR029061">
    <property type="entry name" value="THDP-binding"/>
</dbReference>
<comment type="caution">
    <text evidence="15">The sequence shown here is derived from an EMBL/GenBank/DDBJ whole genome shotgun (WGS) entry which is preliminary data.</text>
</comment>
<dbReference type="PANTHER" id="PTHR43322:SF5">
    <property type="entry name" value="1-DEOXY-D-XYLULOSE-5-PHOSPHATE SYNTHASE, CHLOROPLASTIC"/>
    <property type="match status" value="1"/>
</dbReference>
<dbReference type="InterPro" id="IPR009014">
    <property type="entry name" value="Transketo_C/PFOR_II"/>
</dbReference>
<dbReference type="SMART" id="SM00861">
    <property type="entry name" value="Transket_pyr"/>
    <property type="match status" value="1"/>
</dbReference>
<proteinExistence type="inferred from homology"/>
<evidence type="ECO:0000256" key="7">
    <source>
        <dbReference type="ARBA" id="ARBA00022679"/>
    </source>
</evidence>
<dbReference type="GO" id="GO:0016114">
    <property type="term" value="P:terpenoid biosynthetic process"/>
    <property type="evidence" value="ECO:0007669"/>
    <property type="project" value="InterPro"/>
</dbReference>
<evidence type="ECO:0000256" key="9">
    <source>
        <dbReference type="ARBA" id="ARBA00022842"/>
    </source>
</evidence>
<evidence type="ECO:0000256" key="6">
    <source>
        <dbReference type="ARBA" id="ARBA00013150"/>
    </source>
</evidence>
<reference evidence="15 16" key="1">
    <citation type="submission" date="2020-08" db="EMBL/GenBank/DDBJ databases">
        <title>Genomic Encyclopedia of Type Strains, Phase III (KMG-III): the genomes of soil and plant-associated and newly described type strains.</title>
        <authorList>
            <person name="Whitman W."/>
        </authorList>
    </citation>
    <scope>NUCLEOTIDE SEQUENCE [LARGE SCALE GENOMIC DNA]</scope>
    <source>
        <strain evidence="15 16">CECT 3146</strain>
    </source>
</reference>
<dbReference type="InterPro" id="IPR020826">
    <property type="entry name" value="Transketolase_BS"/>
</dbReference>
<gene>
    <name evidence="15" type="ORF">FHS40_008927</name>
</gene>
<comment type="subunit">
    <text evidence="5">Homodimer.</text>
</comment>
<dbReference type="Pfam" id="PF02780">
    <property type="entry name" value="Transketolase_C"/>
    <property type="match status" value="1"/>
</dbReference>
<evidence type="ECO:0000259" key="14">
    <source>
        <dbReference type="SMART" id="SM00861"/>
    </source>
</evidence>
<dbReference type="AlphaFoldDB" id="A0A7W8EY64"/>
<dbReference type="PROSITE" id="PS00802">
    <property type="entry name" value="TRANSKETOLASE_2"/>
    <property type="match status" value="1"/>
</dbReference>
<organism evidence="15 16">
    <name type="scientific">Streptomyces spectabilis</name>
    <dbReference type="NCBI Taxonomy" id="68270"/>
    <lineage>
        <taxon>Bacteria</taxon>
        <taxon>Bacillati</taxon>
        <taxon>Actinomycetota</taxon>
        <taxon>Actinomycetes</taxon>
        <taxon>Kitasatosporales</taxon>
        <taxon>Streptomycetaceae</taxon>
        <taxon>Streptomyces</taxon>
    </lineage>
</organism>
<dbReference type="InterPro" id="IPR033248">
    <property type="entry name" value="Transketolase_C"/>
</dbReference>
<dbReference type="UniPathway" id="UPA00064">
    <property type="reaction ID" value="UER00091"/>
</dbReference>
<evidence type="ECO:0000313" key="16">
    <source>
        <dbReference type="Proteomes" id="UP000549009"/>
    </source>
</evidence>
<evidence type="ECO:0000256" key="10">
    <source>
        <dbReference type="ARBA" id="ARBA00022977"/>
    </source>
</evidence>
<dbReference type="SUPFAM" id="SSF52922">
    <property type="entry name" value="TK C-terminal domain-like"/>
    <property type="match status" value="1"/>
</dbReference>
<keyword evidence="12" id="KW-0414">Isoprene biosynthesis</keyword>
<evidence type="ECO:0000256" key="5">
    <source>
        <dbReference type="ARBA" id="ARBA00011738"/>
    </source>
</evidence>
<dbReference type="Pfam" id="PF02779">
    <property type="entry name" value="Transket_pyr"/>
    <property type="match status" value="1"/>
</dbReference>
<feature type="region of interest" description="Disordered" evidence="13">
    <location>
        <begin position="363"/>
        <end position="441"/>
    </location>
</feature>
<dbReference type="GO" id="GO:0005829">
    <property type="term" value="C:cytosol"/>
    <property type="evidence" value="ECO:0007669"/>
    <property type="project" value="TreeGrafter"/>
</dbReference>
<feature type="domain" description="Transketolase-like pyrimidine-binding" evidence="14">
    <location>
        <begin position="119"/>
        <end position="280"/>
    </location>
</feature>
<dbReference type="Gene3D" id="3.40.50.970">
    <property type="match status" value="2"/>
</dbReference>
<dbReference type="PANTHER" id="PTHR43322">
    <property type="entry name" value="1-D-DEOXYXYLULOSE 5-PHOSPHATE SYNTHASE-RELATED"/>
    <property type="match status" value="1"/>
</dbReference>
<keyword evidence="16" id="KW-1185">Reference proteome</keyword>
<evidence type="ECO:0000256" key="13">
    <source>
        <dbReference type="SAM" id="MobiDB-lite"/>
    </source>
</evidence>
<dbReference type="InterPro" id="IPR005477">
    <property type="entry name" value="Dxylulose-5-P_synthase"/>
</dbReference>
<dbReference type="Gene3D" id="3.40.50.920">
    <property type="match status" value="1"/>
</dbReference>
<protein>
    <recommendedName>
        <fullName evidence="6">1-deoxy-D-xylulose-5-phosphate synthase</fullName>
        <ecNumber evidence="6">2.2.1.7</ecNumber>
    </recommendedName>
</protein>
<sequence length="441" mass="46160">MIVVLNDNGRSYAPTGEALAAHLRALHDTVGEPAAGRNLFSALGFAYLGPVDGHHLAALEGALRQARALGFPVVVHVRAVKGKGYGPAERDGADCLHAVGVLDPDTGRPASSRPGAPAPSWTAVFGQELLALAAEREDIVAVTASMLRPTGLLAMAERFPDRVFHVGIAEQHAVTSAAGLAMGGLHPVVAIYATFLDRALDQVLMDVALHRLAVTFVLDRADITGPDGPSHQGMWDLAVLQAVPGLRIAAPRDADRLREAVATQDGPTVLRIPKAAAQGAIPALARMDGLDILHRSPHRPLDVLLVPIGPLAPAAMEAAAALEAQDIGGTVVDPRWVAPVPEAPPALAAHHCLTVTAEDGLWRGRGRRGAGPGMPERRPRHPRVQSRPALCLHPARATVGAARRGGTGCARHRPGRPGRPHRTPACRLPSARASPPSGRAR</sequence>
<comment type="cofactor">
    <cofactor evidence="2">
        <name>thiamine diphosphate</name>
        <dbReference type="ChEBI" id="CHEBI:58937"/>
    </cofactor>
</comment>
<evidence type="ECO:0000256" key="12">
    <source>
        <dbReference type="ARBA" id="ARBA00023229"/>
    </source>
</evidence>
<dbReference type="GO" id="GO:0000287">
    <property type="term" value="F:magnesium ion binding"/>
    <property type="evidence" value="ECO:0007669"/>
    <property type="project" value="UniProtKB-ARBA"/>
</dbReference>
<evidence type="ECO:0000313" key="15">
    <source>
        <dbReference type="EMBL" id="MBB5109797.1"/>
    </source>
</evidence>
<keyword evidence="7 15" id="KW-0808">Transferase</keyword>
<dbReference type="GO" id="GO:0008661">
    <property type="term" value="F:1-deoxy-D-xylulose-5-phosphate synthase activity"/>
    <property type="evidence" value="ECO:0007669"/>
    <property type="project" value="UniProtKB-EC"/>
</dbReference>
<accession>A0A7W8EY64</accession>